<evidence type="ECO:0000313" key="2">
    <source>
        <dbReference type="EMBL" id="QBI19105.1"/>
    </source>
</evidence>
<gene>
    <name evidence="2" type="ORF">ER308_05820</name>
</gene>
<feature type="region of interest" description="Disordered" evidence="1">
    <location>
        <begin position="227"/>
        <end position="246"/>
    </location>
</feature>
<dbReference type="Proteomes" id="UP000291469">
    <property type="component" value="Chromosome"/>
</dbReference>
<dbReference type="SUPFAM" id="SSF51182">
    <property type="entry name" value="RmlC-like cupins"/>
    <property type="match status" value="1"/>
</dbReference>
<dbReference type="RefSeq" id="WP_131154102.1">
    <property type="nucleotide sequence ID" value="NZ_CP036402.1"/>
</dbReference>
<dbReference type="AlphaFoldDB" id="A0A411YD39"/>
<name>A0A411YD39_9ACTN</name>
<reference evidence="2 3" key="1">
    <citation type="submission" date="2019-01" db="EMBL/GenBank/DDBJ databases">
        <title>Egibacter rhizosphaerae EGI 80759T.</title>
        <authorList>
            <person name="Chen D.-D."/>
            <person name="Tian Y."/>
            <person name="Jiao J.-Y."/>
            <person name="Zhang X.-T."/>
            <person name="Zhang Y.-G."/>
            <person name="Zhang Y."/>
            <person name="Xiao M."/>
            <person name="Shu W.-S."/>
            <person name="Li W.-J."/>
        </authorList>
    </citation>
    <scope>NUCLEOTIDE SEQUENCE [LARGE SCALE GENOMIC DNA]</scope>
    <source>
        <strain evidence="2 3">EGI 80759</strain>
    </source>
</reference>
<dbReference type="InterPro" id="IPR014710">
    <property type="entry name" value="RmlC-like_jellyroll"/>
</dbReference>
<accession>A0A411YD39</accession>
<dbReference type="KEGG" id="erz:ER308_05820"/>
<sequence>MTAGSPTPLRLGARTLHEEEHGPSASPTALVDLSPDGTVTRELAADPVGWLGKAHWQRYGADPALRVTLRSGPTVGLHAHPDRRVARAHFDSAWGATATWLVLGIDHAGAQVRLGFAEDLDAGRLADTIASPREQGLLEATNAVPVTPGDGLLVPAGVPHAAGPDVHVLTVHEPGETTVPLDGTWADGSGGGTAASARGNTADLDPIAAAACVDRSAWSPARLRSVHTTRRNARREGGGTRRALPPAADPFFTARWVTPDPLAWLPASFGLLVVLSGEGTLATQQGHEHPLSRGEAWLVPHTAGRVTVSGGLEGVHVAPPDSAAERPDAPAVERPLDLPGLDDPHGSG</sequence>
<dbReference type="OrthoDB" id="9808275at2"/>
<evidence type="ECO:0000256" key="1">
    <source>
        <dbReference type="SAM" id="MobiDB-lite"/>
    </source>
</evidence>
<evidence type="ECO:0008006" key="4">
    <source>
        <dbReference type="Google" id="ProtNLM"/>
    </source>
</evidence>
<organism evidence="2 3">
    <name type="scientific">Egibacter rhizosphaerae</name>
    <dbReference type="NCBI Taxonomy" id="1670831"/>
    <lineage>
        <taxon>Bacteria</taxon>
        <taxon>Bacillati</taxon>
        <taxon>Actinomycetota</taxon>
        <taxon>Nitriliruptoria</taxon>
        <taxon>Egibacterales</taxon>
        <taxon>Egibacteraceae</taxon>
        <taxon>Egibacter</taxon>
    </lineage>
</organism>
<feature type="region of interest" description="Disordered" evidence="1">
    <location>
        <begin position="312"/>
        <end position="348"/>
    </location>
</feature>
<dbReference type="InterPro" id="IPR011051">
    <property type="entry name" value="RmlC_Cupin_sf"/>
</dbReference>
<protein>
    <recommendedName>
        <fullName evidence="4">Mannose-6-phosphate isomerase</fullName>
    </recommendedName>
</protein>
<dbReference type="Gene3D" id="2.60.120.10">
    <property type="entry name" value="Jelly Rolls"/>
    <property type="match status" value="2"/>
</dbReference>
<proteinExistence type="predicted"/>
<dbReference type="EMBL" id="CP036402">
    <property type="protein sequence ID" value="QBI19105.1"/>
    <property type="molecule type" value="Genomic_DNA"/>
</dbReference>
<keyword evidence="3" id="KW-1185">Reference proteome</keyword>
<evidence type="ECO:0000313" key="3">
    <source>
        <dbReference type="Proteomes" id="UP000291469"/>
    </source>
</evidence>